<dbReference type="EMBL" id="UFXS01000001">
    <property type="protein sequence ID" value="STD58936.1"/>
    <property type="molecule type" value="Genomic_DNA"/>
</dbReference>
<evidence type="ECO:0000313" key="1">
    <source>
        <dbReference type="EMBL" id="STD58936.1"/>
    </source>
</evidence>
<gene>
    <name evidence="1" type="ORF">NCTC13456_02565</name>
</gene>
<proteinExistence type="predicted"/>
<protein>
    <recommendedName>
        <fullName evidence="3">GIY-YIG nuclease family protein</fullName>
    </recommendedName>
</protein>
<dbReference type="AlphaFoldDB" id="A0A376GK85"/>
<dbReference type="RefSeq" id="WP_147280007.1">
    <property type="nucleotide sequence ID" value="NZ_UFXS01000001.1"/>
</dbReference>
<dbReference type="InterPro" id="IPR035901">
    <property type="entry name" value="GIY-YIG_endonuc_sf"/>
</dbReference>
<dbReference type="CDD" id="cd10451">
    <property type="entry name" value="GIY-YIG_LuxR_like"/>
    <property type="match status" value="1"/>
</dbReference>
<reference evidence="1 2" key="1">
    <citation type="submission" date="2018-06" db="EMBL/GenBank/DDBJ databases">
        <authorList>
            <consortium name="Pathogen Informatics"/>
            <person name="Doyle S."/>
        </authorList>
    </citation>
    <scope>NUCLEOTIDE SEQUENCE [LARGE SCALE GENOMIC DNA]</scope>
    <source>
        <strain evidence="1 2">NCTC13456</strain>
    </source>
</reference>
<accession>A0A376GK85</accession>
<evidence type="ECO:0000313" key="2">
    <source>
        <dbReference type="Proteomes" id="UP000254737"/>
    </source>
</evidence>
<dbReference type="STRING" id="343874.GCA_000805695_01976"/>
<dbReference type="Gene3D" id="3.40.1440.10">
    <property type="entry name" value="GIY-YIG endonuclease"/>
    <property type="match status" value="1"/>
</dbReference>
<evidence type="ECO:0008006" key="3">
    <source>
        <dbReference type="Google" id="ProtNLM"/>
    </source>
</evidence>
<sequence length="115" mass="13984">MDKQQKKLMREAFNNRKVSMGVFSIRNLETDKTFVKSTMNAEAWENKAKFILKMGQFENAEIQADWKQLGENRFQFEMIEELEENENPYFDYQKELQKMEARIRESYSKNEKNMY</sequence>
<name>A0A376GK85_9FLAO</name>
<organism evidence="1 2">
    <name type="scientific">Empedobacter falsenii</name>
    <dbReference type="NCBI Taxonomy" id="343874"/>
    <lineage>
        <taxon>Bacteria</taxon>
        <taxon>Pseudomonadati</taxon>
        <taxon>Bacteroidota</taxon>
        <taxon>Flavobacteriia</taxon>
        <taxon>Flavobacteriales</taxon>
        <taxon>Weeksellaceae</taxon>
        <taxon>Empedobacter</taxon>
    </lineage>
</organism>
<dbReference type="Proteomes" id="UP000254737">
    <property type="component" value="Unassembled WGS sequence"/>
</dbReference>